<dbReference type="InterPro" id="IPR000408">
    <property type="entry name" value="Reg_chr_condens"/>
</dbReference>
<feature type="domain" description="BRX" evidence="10">
    <location>
        <begin position="1035"/>
        <end position="1092"/>
    </location>
</feature>
<dbReference type="SUPFAM" id="SSF50729">
    <property type="entry name" value="PH domain-like"/>
    <property type="match status" value="1"/>
</dbReference>
<dbReference type="InterPro" id="IPR009091">
    <property type="entry name" value="RCC1/BLIP-II"/>
</dbReference>
<feature type="repeat" description="RCC1" evidence="6">
    <location>
        <begin position="435"/>
        <end position="486"/>
    </location>
</feature>
<protein>
    <recommendedName>
        <fullName evidence="13">FYVE-type domain-containing protein</fullName>
    </recommendedName>
</protein>
<dbReference type="InterPro" id="IPR000306">
    <property type="entry name" value="Znf_FYVE"/>
</dbReference>
<evidence type="ECO:0000256" key="3">
    <source>
        <dbReference type="ARBA" id="ARBA00022771"/>
    </source>
</evidence>
<dbReference type="Pfam" id="PF16457">
    <property type="entry name" value="PH_12"/>
    <property type="match status" value="1"/>
</dbReference>
<dbReference type="Proteomes" id="UP000827721">
    <property type="component" value="Unassembled WGS sequence"/>
</dbReference>
<feature type="compositionally biased region" description="Low complexity" evidence="8">
    <location>
        <begin position="787"/>
        <end position="798"/>
    </location>
</feature>
<dbReference type="CDD" id="cd00065">
    <property type="entry name" value="FYVE_like_SF"/>
    <property type="match status" value="1"/>
</dbReference>
<dbReference type="Gene3D" id="2.130.10.30">
    <property type="entry name" value="Regulator of chromosome condensation 1/beta-lactamase-inhibitor protein II"/>
    <property type="match status" value="2"/>
</dbReference>
<accession>A0ABQ8HEL3</accession>
<dbReference type="PROSITE" id="PS50012">
    <property type="entry name" value="RCC1_3"/>
    <property type="match status" value="7"/>
</dbReference>
<keyword evidence="2" id="KW-0677">Repeat</keyword>
<keyword evidence="4" id="KW-0862">Zinc</keyword>
<dbReference type="PRINTS" id="PR00633">
    <property type="entry name" value="RCCNDNSATION"/>
</dbReference>
<reference evidence="11 12" key="1">
    <citation type="submission" date="2021-02" db="EMBL/GenBank/DDBJ databases">
        <title>Plant Genome Project.</title>
        <authorList>
            <person name="Zhang R.-G."/>
        </authorList>
    </citation>
    <scope>NUCLEOTIDE SEQUENCE [LARGE SCALE GENOMIC DNA]</scope>
    <source>
        <tissue evidence="11">Leaves</tissue>
    </source>
</reference>
<feature type="region of interest" description="Disordered" evidence="8">
    <location>
        <begin position="1009"/>
        <end position="1034"/>
    </location>
</feature>
<dbReference type="SUPFAM" id="SSF50985">
    <property type="entry name" value="RCC1/BLIP-II"/>
    <property type="match status" value="1"/>
</dbReference>
<feature type="repeat" description="RCC1" evidence="6">
    <location>
        <begin position="550"/>
        <end position="601"/>
    </location>
</feature>
<gene>
    <name evidence="11" type="ORF">JRO89_XS11G0041300</name>
</gene>
<dbReference type="PROSITE" id="PS50178">
    <property type="entry name" value="ZF_FYVE"/>
    <property type="match status" value="1"/>
</dbReference>
<feature type="repeat" description="RCC1" evidence="6">
    <location>
        <begin position="602"/>
        <end position="653"/>
    </location>
</feature>
<dbReference type="PANTHER" id="PTHR22870">
    <property type="entry name" value="REGULATOR OF CHROMOSOME CONDENSATION"/>
    <property type="match status" value="1"/>
</dbReference>
<name>A0ABQ8HEL3_9ROSI</name>
<dbReference type="Pfam" id="PF25390">
    <property type="entry name" value="WD40_RLD"/>
    <property type="match status" value="1"/>
</dbReference>
<dbReference type="Pfam" id="PF01363">
    <property type="entry name" value="FYVE"/>
    <property type="match status" value="1"/>
</dbReference>
<dbReference type="CDD" id="cd13365">
    <property type="entry name" value="PH_PLC_plant-like"/>
    <property type="match status" value="1"/>
</dbReference>
<comment type="caution">
    <text evidence="11">The sequence shown here is derived from an EMBL/GenBank/DDBJ whole genome shotgun (WGS) entry which is preliminary data.</text>
</comment>
<evidence type="ECO:0000256" key="8">
    <source>
        <dbReference type="SAM" id="MobiDB-lite"/>
    </source>
</evidence>
<dbReference type="SMART" id="SM00064">
    <property type="entry name" value="FYVE"/>
    <property type="match status" value="1"/>
</dbReference>
<feature type="coiled-coil region" evidence="7">
    <location>
        <begin position="856"/>
        <end position="897"/>
    </location>
</feature>
<evidence type="ECO:0000256" key="2">
    <source>
        <dbReference type="ARBA" id="ARBA00022737"/>
    </source>
</evidence>
<evidence type="ECO:0000313" key="12">
    <source>
        <dbReference type="Proteomes" id="UP000827721"/>
    </source>
</evidence>
<dbReference type="PROSITE" id="PS00626">
    <property type="entry name" value="RCC1_2"/>
    <property type="match status" value="1"/>
</dbReference>
<feature type="compositionally biased region" description="Basic and acidic residues" evidence="8">
    <location>
        <begin position="1009"/>
        <end position="1022"/>
    </location>
</feature>
<evidence type="ECO:0008006" key="13">
    <source>
        <dbReference type="Google" id="ProtNLM"/>
    </source>
</evidence>
<feature type="repeat" description="RCC1" evidence="6">
    <location>
        <begin position="380"/>
        <end position="434"/>
    </location>
</feature>
<feature type="compositionally biased region" description="Polar residues" evidence="8">
    <location>
        <begin position="759"/>
        <end position="772"/>
    </location>
</feature>
<dbReference type="Pfam" id="PF08381">
    <property type="entry name" value="BRX"/>
    <property type="match status" value="1"/>
</dbReference>
<evidence type="ECO:0000256" key="5">
    <source>
        <dbReference type="PROSITE-ProRule" id="PRU00091"/>
    </source>
</evidence>
<dbReference type="InterPro" id="IPR058923">
    <property type="entry name" value="RCC1-like_dom"/>
</dbReference>
<dbReference type="Gene3D" id="3.30.40.10">
    <property type="entry name" value="Zinc/RING finger domain, C3HC4 (zinc finger)"/>
    <property type="match status" value="1"/>
</dbReference>
<dbReference type="InterPro" id="IPR017455">
    <property type="entry name" value="Znf_FYVE-rel"/>
</dbReference>
<evidence type="ECO:0000256" key="7">
    <source>
        <dbReference type="SAM" id="Coils"/>
    </source>
</evidence>
<dbReference type="InterPro" id="IPR001849">
    <property type="entry name" value="PH_domain"/>
</dbReference>
<proteinExistence type="predicted"/>
<evidence type="ECO:0000313" key="11">
    <source>
        <dbReference type="EMBL" id="KAH7557070.1"/>
    </source>
</evidence>
<keyword evidence="12" id="KW-1185">Reference proteome</keyword>
<feature type="repeat" description="RCC1" evidence="6">
    <location>
        <begin position="328"/>
        <end position="379"/>
    </location>
</feature>
<keyword evidence="7" id="KW-0175">Coiled coil</keyword>
<keyword evidence="1" id="KW-0479">Metal-binding</keyword>
<dbReference type="Gene3D" id="2.30.29.30">
    <property type="entry name" value="Pleckstrin-homology domain (PH domain)/Phosphotyrosine-binding domain (PTB)"/>
    <property type="match status" value="1"/>
</dbReference>
<sequence length="1128" mass="122747">MGEEDYLATLLPFDRTVEQAILAIKKGAHILKCGRRGKPKFCPFRLSLDEKYLIWYSGQKEKQLRLSSVIKIVTGQKTVNFQRQLQPDRENQSFSLIYANGELSLDLICKDKVQADSWLIGLRAVISRSYHSRPFFGLRGRRGAQSCVNSPAGYIRRKHNLGLLDDATELSEVHSLCASPSLSLSERCFSDGLTYSSESFYSSQSSLCQTQNVKSVLTPNSPYTEPDNFKKWGSNYGGVECLNNESHRFAAPTCGSPLIEKKDMLKDVMVWGEGVLGENIGGAVDRSNSHNRMLVDALLPKLLESITMLDVQNISLGGKHAALVTKQGEVFCWGEEKGGRLGHKINMDVSYPKLVASLSGVLVQSVSCSEFQTCALTKSGELYTWGDNNHGVDLAGEMGSRSRWLPHKLSGPLVGVSISKVACGDWHTAILSTSGQLFTYGDGTFGVLGHGDLQSVSQPKEVESLKDLRVKSVACGPWHTAAIVEIMADRSKSNAVGGKLFTWGNGDKGRLGHADGGRKLLPTCVAQLVDFDFVQVSCGRMLTVGLTSLGKVYTIGSAVHGQLGNPQAKDKSLTVVEGSLREEFVKEISSGSYHVAVLTSEGNVYTWGRNANGQLGLGDVEDRNSPTFVEALRDRQVESIVCGSSITAAICLHKSISVSDQSACSGCRLPFGFRRKKHNCYNCGLLFCSACSRKKVVNASLTPDKTKPSRVCDTCFNRLHKVTHSGRLLKLENPSPRTLLNSQGVVSGTKEEKGEMTPTRGQLFSSKQSCNGESDVGDRKALKNQGEKQQQLESLSSMSSGLQRWGQVPCPIGFEKHCSDNSTALVPLSKIQVSCNSPFLQKKSAGSISSVALNAEKGLSKSNKMLTEEIERLRAEARSLERQCQIGDQKIQECQQKIENTWSLAREEAAKCKAAKEVIKALAVRLHTVSEKVSAGREAKERVDANLPRNTLVLRDSPKLDGGHPMFISTNMPPEVKLPKDRKVDSLCSSPIVFSDTLKSVYGRDLCHDNSSRSLEDPHVARTEPQQRGTKASKPEWVEQYEPGIYITFATLPSGQRGLKRSKAILREGSGAMVGGKSGCSVSELRTVNSHFQAMKNTGGAGAGAGFQSPSLGLTDLTQQVGDGIVKF</sequence>
<feature type="repeat" description="RCC1" evidence="6">
    <location>
        <begin position="266"/>
        <end position="327"/>
    </location>
</feature>
<evidence type="ECO:0000259" key="10">
    <source>
        <dbReference type="PROSITE" id="PS51514"/>
    </source>
</evidence>
<feature type="repeat" description="RCC1" evidence="6">
    <location>
        <begin position="498"/>
        <end position="549"/>
    </location>
</feature>
<evidence type="ECO:0000256" key="4">
    <source>
        <dbReference type="ARBA" id="ARBA00022833"/>
    </source>
</evidence>
<dbReference type="PROSITE" id="PS51514">
    <property type="entry name" value="BRX"/>
    <property type="match status" value="1"/>
</dbReference>
<dbReference type="InterPro" id="IPR051210">
    <property type="entry name" value="Ub_ligase/GEF_domain"/>
</dbReference>
<dbReference type="InterPro" id="IPR011993">
    <property type="entry name" value="PH-like_dom_sf"/>
</dbReference>
<feature type="domain" description="FYVE-type" evidence="9">
    <location>
        <begin position="658"/>
        <end position="720"/>
    </location>
</feature>
<keyword evidence="3 5" id="KW-0863">Zinc-finger</keyword>
<dbReference type="InterPro" id="IPR013591">
    <property type="entry name" value="Brevis_radix_dom"/>
</dbReference>
<dbReference type="EMBL" id="JAFEMO010000011">
    <property type="protein sequence ID" value="KAH7557070.1"/>
    <property type="molecule type" value="Genomic_DNA"/>
</dbReference>
<evidence type="ECO:0000259" key="9">
    <source>
        <dbReference type="PROSITE" id="PS50178"/>
    </source>
</evidence>
<feature type="region of interest" description="Disordered" evidence="8">
    <location>
        <begin position="740"/>
        <end position="798"/>
    </location>
</feature>
<organism evidence="11 12">
    <name type="scientific">Xanthoceras sorbifolium</name>
    <dbReference type="NCBI Taxonomy" id="99658"/>
    <lineage>
        <taxon>Eukaryota</taxon>
        <taxon>Viridiplantae</taxon>
        <taxon>Streptophyta</taxon>
        <taxon>Embryophyta</taxon>
        <taxon>Tracheophyta</taxon>
        <taxon>Spermatophyta</taxon>
        <taxon>Magnoliopsida</taxon>
        <taxon>eudicotyledons</taxon>
        <taxon>Gunneridae</taxon>
        <taxon>Pentapetalae</taxon>
        <taxon>rosids</taxon>
        <taxon>malvids</taxon>
        <taxon>Sapindales</taxon>
        <taxon>Sapindaceae</taxon>
        <taxon>Xanthoceroideae</taxon>
        <taxon>Xanthoceras</taxon>
    </lineage>
</organism>
<dbReference type="InterPro" id="IPR013083">
    <property type="entry name" value="Znf_RING/FYVE/PHD"/>
</dbReference>
<dbReference type="SUPFAM" id="SSF57903">
    <property type="entry name" value="FYVE/PHD zinc finger"/>
    <property type="match status" value="1"/>
</dbReference>
<dbReference type="PANTHER" id="PTHR22870:SF350">
    <property type="entry name" value="F12P19.9 PROTEIN"/>
    <property type="match status" value="1"/>
</dbReference>
<evidence type="ECO:0000256" key="6">
    <source>
        <dbReference type="PROSITE-ProRule" id="PRU00235"/>
    </source>
</evidence>
<dbReference type="InterPro" id="IPR011011">
    <property type="entry name" value="Znf_FYVE_PHD"/>
</dbReference>
<evidence type="ECO:0000256" key="1">
    <source>
        <dbReference type="ARBA" id="ARBA00022723"/>
    </source>
</evidence>